<dbReference type="AlphaFoldDB" id="A0A918TQ74"/>
<comment type="caution">
    <text evidence="3">The sequence shown here is derived from an EMBL/GenBank/DDBJ whole genome shotgun (WGS) entry which is preliminary data.</text>
</comment>
<keyword evidence="2" id="KW-1133">Transmembrane helix</keyword>
<reference evidence="3" key="2">
    <citation type="submission" date="2020-09" db="EMBL/GenBank/DDBJ databases">
        <authorList>
            <person name="Sun Q."/>
            <person name="Ohkuma M."/>
        </authorList>
    </citation>
    <scope>NUCLEOTIDE SEQUENCE</scope>
    <source>
        <strain evidence="3">JCM 4633</strain>
    </source>
</reference>
<gene>
    <name evidence="3" type="ORF">GCM10010507_37420</name>
</gene>
<feature type="transmembrane region" description="Helical" evidence="2">
    <location>
        <begin position="129"/>
        <end position="148"/>
    </location>
</feature>
<evidence type="ECO:0000313" key="3">
    <source>
        <dbReference type="EMBL" id="GHC57310.1"/>
    </source>
</evidence>
<dbReference type="EMBL" id="BMVB01000012">
    <property type="protein sequence ID" value="GHC57310.1"/>
    <property type="molecule type" value="Genomic_DNA"/>
</dbReference>
<sequence length="166" mass="17426">MNGSITGQRTENETGAAADGREAGNGTGPQPAAGLADVKPLPVWFFAFEGSLGAAYDLCQAWDKAWMALAALALVNIVIGFTVLRRRVKLVRAMLKNSRTRTILFALVGLRLAVHLALGAVGAATVSTAAHVAIGLAMATTTVALLWFDQRVTFRALGLLPARRAA</sequence>
<feature type="region of interest" description="Disordered" evidence="1">
    <location>
        <begin position="1"/>
        <end position="31"/>
    </location>
</feature>
<keyword evidence="2" id="KW-0812">Transmembrane</keyword>
<dbReference type="RefSeq" id="WP_229844920.1">
    <property type="nucleotide sequence ID" value="NZ_BMVB01000012.1"/>
</dbReference>
<proteinExistence type="predicted"/>
<keyword evidence="2" id="KW-0472">Membrane</keyword>
<accession>A0A918TQ74</accession>
<dbReference type="Proteomes" id="UP000646244">
    <property type="component" value="Unassembled WGS sequence"/>
</dbReference>
<name>A0A918TQ74_STRCJ</name>
<evidence type="ECO:0000256" key="2">
    <source>
        <dbReference type="SAM" id="Phobius"/>
    </source>
</evidence>
<feature type="transmembrane region" description="Helical" evidence="2">
    <location>
        <begin position="104"/>
        <end position="123"/>
    </location>
</feature>
<reference evidence="3" key="1">
    <citation type="journal article" date="2014" name="Int. J. Syst. Evol. Microbiol.">
        <title>Complete genome sequence of Corynebacterium casei LMG S-19264T (=DSM 44701T), isolated from a smear-ripened cheese.</title>
        <authorList>
            <consortium name="US DOE Joint Genome Institute (JGI-PGF)"/>
            <person name="Walter F."/>
            <person name="Albersmeier A."/>
            <person name="Kalinowski J."/>
            <person name="Ruckert C."/>
        </authorList>
    </citation>
    <scope>NUCLEOTIDE SEQUENCE</scope>
    <source>
        <strain evidence="3">JCM 4633</strain>
    </source>
</reference>
<evidence type="ECO:0000313" key="4">
    <source>
        <dbReference type="Proteomes" id="UP000646244"/>
    </source>
</evidence>
<evidence type="ECO:0000256" key="1">
    <source>
        <dbReference type="SAM" id="MobiDB-lite"/>
    </source>
</evidence>
<protein>
    <submittedName>
        <fullName evidence="3">Uncharacterized protein</fullName>
    </submittedName>
</protein>
<feature type="transmembrane region" description="Helical" evidence="2">
    <location>
        <begin position="65"/>
        <end position="84"/>
    </location>
</feature>
<organism evidence="3 4">
    <name type="scientific">Streptomyces cinnamoneus</name>
    <name type="common">Streptoverticillium cinnamoneum</name>
    <dbReference type="NCBI Taxonomy" id="53446"/>
    <lineage>
        <taxon>Bacteria</taxon>
        <taxon>Bacillati</taxon>
        <taxon>Actinomycetota</taxon>
        <taxon>Actinomycetes</taxon>
        <taxon>Kitasatosporales</taxon>
        <taxon>Streptomycetaceae</taxon>
        <taxon>Streptomyces</taxon>
        <taxon>Streptomyces cinnamoneus group</taxon>
    </lineage>
</organism>